<evidence type="ECO:0000256" key="5">
    <source>
        <dbReference type="SAM" id="MobiDB-lite"/>
    </source>
</evidence>
<dbReference type="PANTHER" id="PTHR24422:SF19">
    <property type="entry name" value="CHEMOTAXIS PROTEIN METHYLTRANSFERASE"/>
    <property type="match status" value="1"/>
</dbReference>
<accession>A0A6M8MND0</accession>
<name>A0A6M8MND0_9PSED</name>
<dbReference type="KEGG" id="pgg:FX982_02515"/>
<feature type="compositionally biased region" description="Polar residues" evidence="5">
    <location>
        <begin position="282"/>
        <end position="296"/>
    </location>
</feature>
<protein>
    <submittedName>
        <fullName evidence="7">Putative biofilm formation methyltransferase WspC</fullName>
        <ecNumber evidence="7">2.1.1.-</ecNumber>
    </submittedName>
</protein>
<keyword evidence="8" id="KW-1185">Reference proteome</keyword>
<gene>
    <name evidence="7" type="ORF">FX982_02515</name>
</gene>
<dbReference type="PRINTS" id="PR00996">
    <property type="entry name" value="CHERMTFRASE"/>
</dbReference>
<keyword evidence="3" id="KW-0949">S-adenosyl-L-methionine</keyword>
<dbReference type="CDD" id="cd02440">
    <property type="entry name" value="AdoMet_MTases"/>
    <property type="match status" value="1"/>
</dbReference>
<dbReference type="Pfam" id="PF01739">
    <property type="entry name" value="CheR"/>
    <property type="match status" value="1"/>
</dbReference>
<proteinExistence type="predicted"/>
<dbReference type="InterPro" id="IPR029063">
    <property type="entry name" value="SAM-dependent_MTases_sf"/>
</dbReference>
<dbReference type="Gene3D" id="3.40.50.150">
    <property type="entry name" value="Vaccinia Virus protein VP39"/>
    <property type="match status" value="1"/>
</dbReference>
<dbReference type="Gene3D" id="1.25.40.10">
    <property type="entry name" value="Tetratricopeptide repeat domain"/>
    <property type="match status" value="1"/>
</dbReference>
<dbReference type="EC" id="2.1.1.-" evidence="7"/>
<reference evidence="8" key="1">
    <citation type="submission" date="2019-12" db="EMBL/GenBank/DDBJ databases">
        <title>Endophytic bacteria associated with Panax ginseng seedlings.</title>
        <authorList>
            <person name="Park J.M."/>
            <person name="Shin R."/>
            <person name="Jo S.H."/>
        </authorList>
    </citation>
    <scope>NUCLEOTIDE SEQUENCE [LARGE SCALE GENOMIC DNA]</scope>
    <source>
        <strain evidence="8">PgKB30</strain>
    </source>
</reference>
<organism evidence="7 8">
    <name type="scientific">Pseudomonas graminis</name>
    <dbReference type="NCBI Taxonomy" id="158627"/>
    <lineage>
        <taxon>Bacteria</taxon>
        <taxon>Pseudomonadati</taxon>
        <taxon>Pseudomonadota</taxon>
        <taxon>Gammaproteobacteria</taxon>
        <taxon>Pseudomonadales</taxon>
        <taxon>Pseudomonadaceae</taxon>
        <taxon>Pseudomonas</taxon>
    </lineage>
</organism>
<dbReference type="SMART" id="SM00138">
    <property type="entry name" value="MeTrc"/>
    <property type="match status" value="1"/>
</dbReference>
<dbReference type="SUPFAM" id="SSF53335">
    <property type="entry name" value="S-adenosyl-L-methionine-dependent methyltransferases"/>
    <property type="match status" value="1"/>
</dbReference>
<dbReference type="InterPro" id="IPR011990">
    <property type="entry name" value="TPR-like_helical_dom_sf"/>
</dbReference>
<keyword evidence="2 7" id="KW-0808">Transferase</keyword>
<dbReference type="InterPro" id="IPR050903">
    <property type="entry name" value="Bact_Chemotaxis_MeTrfase"/>
</dbReference>
<dbReference type="InterPro" id="IPR022642">
    <property type="entry name" value="CheR_C"/>
</dbReference>
<evidence type="ECO:0000313" key="8">
    <source>
        <dbReference type="Proteomes" id="UP000501989"/>
    </source>
</evidence>
<evidence type="ECO:0000256" key="4">
    <source>
        <dbReference type="PROSITE-ProRule" id="PRU00339"/>
    </source>
</evidence>
<feature type="region of interest" description="Disordered" evidence="5">
    <location>
        <begin position="276"/>
        <end position="312"/>
    </location>
</feature>
<keyword evidence="1 7" id="KW-0489">Methyltransferase</keyword>
<dbReference type="EMBL" id="CP053746">
    <property type="protein sequence ID" value="QKF51553.1"/>
    <property type="molecule type" value="Genomic_DNA"/>
</dbReference>
<keyword evidence="4" id="KW-0802">TPR repeat</keyword>
<evidence type="ECO:0000256" key="1">
    <source>
        <dbReference type="ARBA" id="ARBA00022603"/>
    </source>
</evidence>
<sequence>MSSDARFFAFLKDRIGLDVASVGEAIIERAVRQRCTLSKARDHDDYWHLLLGSADEQQALIEAVIVPETWFFRYPESFVTLGKLANARLAQLNGVRPLRILSLPCSTGEEPYSIAMALFDAGLRGPQFSVEAVDISPLSIQRARQGVYGKNSFRGDQLGFRERFFSAAEEGYRLEERVRDQVRFQSGNLLDPAMAVAQSAYDFVFCRNLLIYFDVDTQRQGFEALKRMTREDGVLFIGPAEGSLLGRMGMVSIGIAQSFAFRRRDEAIAEPHSVVTAPAMQPSRSDSLSAHPTSALSRGAHKPQPFARRLLSDPALTEERRAALRPDIKAVAATGSGNGEAAELLRSIAALANEGRTTEAKAAGEQYLKRFEPVAPVFYWLGLLSEVAGEASAAQGFYRKALYLQPQHPETLAQLAALLAAQGDSAGARRLQERAARGVTKEGRSG</sequence>
<dbReference type="GO" id="GO:0008757">
    <property type="term" value="F:S-adenosylmethionine-dependent methyltransferase activity"/>
    <property type="evidence" value="ECO:0007669"/>
    <property type="project" value="InterPro"/>
</dbReference>
<dbReference type="Proteomes" id="UP000501989">
    <property type="component" value="Chromosome"/>
</dbReference>
<dbReference type="GO" id="GO:0032259">
    <property type="term" value="P:methylation"/>
    <property type="evidence" value="ECO:0007669"/>
    <property type="project" value="UniProtKB-KW"/>
</dbReference>
<evidence type="ECO:0000256" key="2">
    <source>
        <dbReference type="ARBA" id="ARBA00022679"/>
    </source>
</evidence>
<dbReference type="InterPro" id="IPR000780">
    <property type="entry name" value="CheR_MeTrfase"/>
</dbReference>
<dbReference type="PROSITE" id="PS50005">
    <property type="entry name" value="TPR"/>
    <property type="match status" value="1"/>
</dbReference>
<dbReference type="PANTHER" id="PTHR24422">
    <property type="entry name" value="CHEMOTAXIS PROTEIN METHYLTRANSFERASE"/>
    <property type="match status" value="1"/>
</dbReference>
<feature type="repeat" description="TPR" evidence="4">
    <location>
        <begin position="375"/>
        <end position="408"/>
    </location>
</feature>
<dbReference type="AlphaFoldDB" id="A0A6M8MND0"/>
<feature type="domain" description="CheR-type methyltransferase" evidence="6">
    <location>
        <begin position="1"/>
        <end position="241"/>
    </location>
</feature>
<evidence type="ECO:0000259" key="6">
    <source>
        <dbReference type="PROSITE" id="PS50123"/>
    </source>
</evidence>
<evidence type="ECO:0000256" key="3">
    <source>
        <dbReference type="ARBA" id="ARBA00022691"/>
    </source>
</evidence>
<dbReference type="PROSITE" id="PS50123">
    <property type="entry name" value="CHER"/>
    <property type="match status" value="1"/>
</dbReference>
<dbReference type="InterPro" id="IPR019734">
    <property type="entry name" value="TPR_rpt"/>
</dbReference>
<evidence type="ECO:0000313" key="7">
    <source>
        <dbReference type="EMBL" id="QKF51553.1"/>
    </source>
</evidence>
<dbReference type="SUPFAM" id="SSF48452">
    <property type="entry name" value="TPR-like"/>
    <property type="match status" value="1"/>
</dbReference>
<dbReference type="RefSeq" id="WP_172610909.1">
    <property type="nucleotide sequence ID" value="NZ_CP053746.1"/>
</dbReference>